<dbReference type="EMBL" id="OU898279">
    <property type="protein sequence ID" value="CAG9833757.1"/>
    <property type="molecule type" value="Genomic_DNA"/>
</dbReference>
<dbReference type="InterPro" id="IPR014716">
    <property type="entry name" value="Fibrinogen_a/b/g_C_1"/>
</dbReference>
<dbReference type="InterPro" id="IPR002181">
    <property type="entry name" value="Fibrinogen_a/b/g_C_dom"/>
</dbReference>
<dbReference type="SMART" id="SM00186">
    <property type="entry name" value="FBG"/>
    <property type="match status" value="1"/>
</dbReference>
<dbReference type="Proteomes" id="UP001153709">
    <property type="component" value="Chromosome 4"/>
</dbReference>
<dbReference type="PROSITE" id="PS51406">
    <property type="entry name" value="FIBRINOGEN_C_2"/>
    <property type="match status" value="1"/>
</dbReference>
<dbReference type="CDD" id="cd00087">
    <property type="entry name" value="FReD"/>
    <property type="match status" value="1"/>
</dbReference>
<feature type="domain" description="Fibrinogen C-terminal" evidence="3">
    <location>
        <begin position="125"/>
        <end position="345"/>
    </location>
</feature>
<sequence>MISFVVLLFICVKFGDSAFLPEKVSAAEPGYVKFTKLLDVKVEGKANPWKNDLGRLLYPQNEDVDLGTKEEYVQVPMKFSFAIDRLNALQDYENSFKNVFDQCKYLVGKSQPWFCLLNPARTLSEPEHVYPRSCRQILESGKNKSGIYTIKPRTSNKPFSVLCDMETRGGGWTHIQKRFDGSQDFYLPWRDYKFGFGDLMGEFWIGLENIHHMTAFEMSELLVELTDTDNKNSYAQYSSFSIGNEKDGYILNNLKGFSGDAGDSLSFHLNKKFTTLDVDQDTSSGNCAQIAEGAWWYGDCQHSNLNGKFMTIVLPKAYDYHGLRWRTVKEKDNLAGSRMMIRPTGG</sequence>
<feature type="chain" id="PRO_5040305633" description="Fibrinogen C-terminal domain-containing protein" evidence="2">
    <location>
        <begin position="18"/>
        <end position="346"/>
    </location>
</feature>
<dbReference type="Gene3D" id="3.90.215.10">
    <property type="entry name" value="Gamma Fibrinogen, chain A, domain 1"/>
    <property type="match status" value="1"/>
</dbReference>
<keyword evidence="5" id="KW-1185">Reference proteome</keyword>
<dbReference type="PANTHER" id="PTHR19143">
    <property type="entry name" value="FIBRINOGEN/TENASCIN/ANGIOPOEITIN"/>
    <property type="match status" value="1"/>
</dbReference>
<dbReference type="AlphaFoldDB" id="A0A9N9SZY9"/>
<keyword evidence="2" id="KW-0732">Signal</keyword>
<evidence type="ECO:0000313" key="5">
    <source>
        <dbReference type="Proteomes" id="UP001153709"/>
    </source>
</evidence>
<evidence type="ECO:0000256" key="2">
    <source>
        <dbReference type="SAM" id="SignalP"/>
    </source>
</evidence>
<keyword evidence="1" id="KW-1015">Disulfide bond</keyword>
<organism evidence="4 5">
    <name type="scientific">Diabrotica balteata</name>
    <name type="common">Banded cucumber beetle</name>
    <dbReference type="NCBI Taxonomy" id="107213"/>
    <lineage>
        <taxon>Eukaryota</taxon>
        <taxon>Metazoa</taxon>
        <taxon>Ecdysozoa</taxon>
        <taxon>Arthropoda</taxon>
        <taxon>Hexapoda</taxon>
        <taxon>Insecta</taxon>
        <taxon>Pterygota</taxon>
        <taxon>Neoptera</taxon>
        <taxon>Endopterygota</taxon>
        <taxon>Coleoptera</taxon>
        <taxon>Polyphaga</taxon>
        <taxon>Cucujiformia</taxon>
        <taxon>Chrysomeloidea</taxon>
        <taxon>Chrysomelidae</taxon>
        <taxon>Galerucinae</taxon>
        <taxon>Diabroticina</taxon>
        <taxon>Diabroticites</taxon>
        <taxon>Diabrotica</taxon>
    </lineage>
</organism>
<dbReference type="InterPro" id="IPR050373">
    <property type="entry name" value="Fibrinogen_C-term_domain"/>
</dbReference>
<dbReference type="GO" id="GO:0005615">
    <property type="term" value="C:extracellular space"/>
    <property type="evidence" value="ECO:0007669"/>
    <property type="project" value="TreeGrafter"/>
</dbReference>
<gene>
    <name evidence="4" type="ORF">DIABBA_LOCUS7134</name>
</gene>
<reference evidence="4" key="1">
    <citation type="submission" date="2022-01" db="EMBL/GenBank/DDBJ databases">
        <authorList>
            <person name="King R."/>
        </authorList>
    </citation>
    <scope>NUCLEOTIDE SEQUENCE</scope>
</reference>
<evidence type="ECO:0000313" key="4">
    <source>
        <dbReference type="EMBL" id="CAG9833757.1"/>
    </source>
</evidence>
<dbReference type="Pfam" id="PF00147">
    <property type="entry name" value="Fibrinogen_C"/>
    <property type="match status" value="1"/>
</dbReference>
<dbReference type="OrthoDB" id="6350391at2759"/>
<dbReference type="PROSITE" id="PS00514">
    <property type="entry name" value="FIBRINOGEN_C_1"/>
    <property type="match status" value="1"/>
</dbReference>
<dbReference type="InterPro" id="IPR036056">
    <property type="entry name" value="Fibrinogen-like_C"/>
</dbReference>
<evidence type="ECO:0000259" key="3">
    <source>
        <dbReference type="PROSITE" id="PS51406"/>
    </source>
</evidence>
<dbReference type="PANTHER" id="PTHR19143:SF458">
    <property type="entry name" value="FIBRINOGEN C-TERMINAL DOMAIN-CONTAINING PROTEIN-RELATED"/>
    <property type="match status" value="1"/>
</dbReference>
<feature type="signal peptide" evidence="2">
    <location>
        <begin position="1"/>
        <end position="17"/>
    </location>
</feature>
<dbReference type="SUPFAM" id="SSF56496">
    <property type="entry name" value="Fibrinogen C-terminal domain-like"/>
    <property type="match status" value="1"/>
</dbReference>
<proteinExistence type="predicted"/>
<evidence type="ECO:0000256" key="1">
    <source>
        <dbReference type="ARBA" id="ARBA00023157"/>
    </source>
</evidence>
<dbReference type="NCBIfam" id="NF040941">
    <property type="entry name" value="GGGWT_bact"/>
    <property type="match status" value="1"/>
</dbReference>
<dbReference type="InterPro" id="IPR020837">
    <property type="entry name" value="Fibrinogen_CS"/>
</dbReference>
<accession>A0A9N9SZY9</accession>
<protein>
    <recommendedName>
        <fullName evidence="3">Fibrinogen C-terminal domain-containing protein</fullName>
    </recommendedName>
</protein>
<name>A0A9N9SZY9_DIABA</name>